<dbReference type="Proteomes" id="UP000472355">
    <property type="component" value="Unassembled WGS sequence"/>
</dbReference>
<reference evidence="1 2" key="1">
    <citation type="submission" date="2019-02" db="EMBL/GenBank/DDBJ databases">
        <title>Genome sequencing of Clostridium botulinum clinical isolates.</title>
        <authorList>
            <person name="Brunt J."/>
            <person name="Van Vliet A.H.M."/>
            <person name="Stringer S.C."/>
            <person name="Grant K.A."/>
            <person name="Carter A.C."/>
            <person name="Peck M.W."/>
        </authorList>
    </citation>
    <scope>NUCLEOTIDE SEQUENCE [LARGE SCALE GENOMIC DNA]</scope>
    <source>
        <strain evidence="1 2">H113700579</strain>
    </source>
</reference>
<organism evidence="1 2">
    <name type="scientific">Clostridium botulinum</name>
    <dbReference type="NCBI Taxonomy" id="1491"/>
    <lineage>
        <taxon>Bacteria</taxon>
        <taxon>Bacillati</taxon>
        <taxon>Bacillota</taxon>
        <taxon>Clostridia</taxon>
        <taxon>Eubacteriales</taxon>
        <taxon>Clostridiaceae</taxon>
        <taxon>Clostridium</taxon>
    </lineage>
</organism>
<protein>
    <submittedName>
        <fullName evidence="1">Uncharacterized protein</fullName>
    </submittedName>
</protein>
<accession>A0A6M0SR54</accession>
<dbReference type="EMBL" id="SGKU01000037">
    <property type="protein sequence ID" value="NFA43397.1"/>
    <property type="molecule type" value="Genomic_DNA"/>
</dbReference>
<evidence type="ECO:0000313" key="1">
    <source>
        <dbReference type="EMBL" id="NFA43397.1"/>
    </source>
</evidence>
<proteinExistence type="predicted"/>
<dbReference type="AlphaFoldDB" id="A0A6M0SR54"/>
<name>A0A6M0SR54_CLOBO</name>
<evidence type="ECO:0000313" key="2">
    <source>
        <dbReference type="Proteomes" id="UP000472355"/>
    </source>
</evidence>
<sequence length="105" mass="12038">MLRKVQSFSVDDVEDKEVLDLLNKLSSKGSKTNKSAYIVNLIKEDIKKEKKLFTDEQREEIKQIFMDLLKDHPEVALTKTESHELFDPDVLDALGQFDIGGINND</sequence>
<comment type="caution">
    <text evidence="1">The sequence shown here is derived from an EMBL/GenBank/DDBJ whole genome shotgun (WGS) entry which is preliminary data.</text>
</comment>
<gene>
    <name evidence="1" type="ORF">EXM65_12645</name>
</gene>